<dbReference type="VEuPathDB" id="ToxoDB:ENH_00050760"/>
<dbReference type="GO" id="GO:0006099">
    <property type="term" value="P:tricarboxylic acid cycle"/>
    <property type="evidence" value="ECO:0007669"/>
    <property type="project" value="TreeGrafter"/>
</dbReference>
<dbReference type="InterPro" id="IPR005631">
    <property type="entry name" value="SDH"/>
</dbReference>
<gene>
    <name evidence="2" type="ORF">ENH_00050760</name>
</gene>
<dbReference type="Pfam" id="PF03937">
    <property type="entry name" value="Sdh5"/>
    <property type="match status" value="1"/>
</dbReference>
<dbReference type="PANTHER" id="PTHR12469:SF2">
    <property type="entry name" value="SUCCINATE DEHYDROGENASE ASSEMBLY FACTOR 2, MITOCHONDRIAL"/>
    <property type="match status" value="1"/>
</dbReference>
<dbReference type="Gene3D" id="1.10.150.250">
    <property type="entry name" value="Flavinator of succinate dehydrogenase"/>
    <property type="match status" value="1"/>
</dbReference>
<accession>U6MJS5</accession>
<keyword evidence="1" id="KW-0143">Chaperone</keyword>
<dbReference type="Proteomes" id="UP000030754">
    <property type="component" value="Unassembled WGS sequence"/>
</dbReference>
<dbReference type="RefSeq" id="XP_013440690.1">
    <property type="nucleotide sequence ID" value="XM_013585236.1"/>
</dbReference>
<sequence>MLLAVPRALQCLRPRRHFPAAAFVLTRAASFACHCFGGSSRVRWIHSSQKQAGSQELQGLTPQQKRILYRSKQRGWVELDLILSAFTERSIKTFRLEARNLTRDSNYYELAELEKIIDEENVVLYGCLVGADGHREAAPPHLQDSAVFKQLMNFALNQYPNLVAMQTTSSSAAAPNPS</sequence>
<dbReference type="GO" id="GO:0006121">
    <property type="term" value="P:mitochondrial electron transport, succinate to ubiquinone"/>
    <property type="evidence" value="ECO:0007669"/>
    <property type="project" value="TreeGrafter"/>
</dbReference>
<dbReference type="OrthoDB" id="424813at2759"/>
<dbReference type="AlphaFoldDB" id="U6MJS5"/>
<evidence type="ECO:0000256" key="1">
    <source>
        <dbReference type="ARBA" id="ARBA00023186"/>
    </source>
</evidence>
<dbReference type="PANTHER" id="PTHR12469">
    <property type="entry name" value="PROTEIN EMI5 HOMOLOG, MITOCHONDRIAL"/>
    <property type="match status" value="1"/>
</dbReference>
<dbReference type="GO" id="GO:0034553">
    <property type="term" value="P:mitochondrial respiratory chain complex II assembly"/>
    <property type="evidence" value="ECO:0007669"/>
    <property type="project" value="TreeGrafter"/>
</dbReference>
<dbReference type="GeneID" id="25475223"/>
<evidence type="ECO:0000313" key="3">
    <source>
        <dbReference type="Proteomes" id="UP000030754"/>
    </source>
</evidence>
<dbReference type="InterPro" id="IPR036714">
    <property type="entry name" value="SDH_sf"/>
</dbReference>
<organism evidence="2 3">
    <name type="scientific">Eimeria necatrix</name>
    <dbReference type="NCBI Taxonomy" id="51315"/>
    <lineage>
        <taxon>Eukaryota</taxon>
        <taxon>Sar</taxon>
        <taxon>Alveolata</taxon>
        <taxon>Apicomplexa</taxon>
        <taxon>Conoidasida</taxon>
        <taxon>Coccidia</taxon>
        <taxon>Eucoccidiorida</taxon>
        <taxon>Eimeriorina</taxon>
        <taxon>Eimeriidae</taxon>
        <taxon>Eimeria</taxon>
    </lineage>
</organism>
<dbReference type="EMBL" id="HG722790">
    <property type="protein sequence ID" value="CDJ63328.1"/>
    <property type="molecule type" value="Genomic_DNA"/>
</dbReference>
<dbReference type="SUPFAM" id="SSF109910">
    <property type="entry name" value="YgfY-like"/>
    <property type="match status" value="1"/>
</dbReference>
<keyword evidence="3" id="KW-1185">Reference proteome</keyword>
<reference evidence="2" key="2">
    <citation type="submission" date="2013-10" db="EMBL/GenBank/DDBJ databases">
        <authorList>
            <person name="Aslett M."/>
        </authorList>
    </citation>
    <scope>NUCLEOTIDE SEQUENCE [LARGE SCALE GENOMIC DNA]</scope>
    <source>
        <strain evidence="2">Houghton</strain>
    </source>
</reference>
<proteinExistence type="predicted"/>
<protein>
    <submittedName>
        <fullName evidence="2">Uncharacterized protein</fullName>
    </submittedName>
</protein>
<name>U6MJS5_9EIME</name>
<evidence type="ECO:0000313" key="2">
    <source>
        <dbReference type="EMBL" id="CDJ63328.1"/>
    </source>
</evidence>
<reference evidence="2" key="1">
    <citation type="submission" date="2013-10" db="EMBL/GenBank/DDBJ databases">
        <title>Genomic analysis of the causative agents of coccidiosis in chickens.</title>
        <authorList>
            <person name="Reid A.J."/>
            <person name="Blake D."/>
            <person name="Billington K."/>
            <person name="Browne H."/>
            <person name="Dunn M."/>
            <person name="Hung S."/>
            <person name="Kawahara F."/>
            <person name="Miranda-Saavedra D."/>
            <person name="Mourier T."/>
            <person name="Nagra H."/>
            <person name="Otto T.D."/>
            <person name="Rawlings N."/>
            <person name="Sanchez A."/>
            <person name="Sanders M."/>
            <person name="Subramaniam C."/>
            <person name="Tay Y."/>
            <person name="Dear P."/>
            <person name="Doerig C."/>
            <person name="Gruber A."/>
            <person name="Parkinson J."/>
            <person name="Shirley M."/>
            <person name="Wan K.L."/>
            <person name="Berriman M."/>
            <person name="Tomley F."/>
            <person name="Pain A."/>
        </authorList>
    </citation>
    <scope>NUCLEOTIDE SEQUENCE [LARGE SCALE GENOMIC DNA]</scope>
    <source>
        <strain evidence="2">Houghton</strain>
    </source>
</reference>
<dbReference type="GO" id="GO:0005739">
    <property type="term" value="C:mitochondrion"/>
    <property type="evidence" value="ECO:0007669"/>
    <property type="project" value="TreeGrafter"/>
</dbReference>